<dbReference type="EMBL" id="UINC01158453">
    <property type="protein sequence ID" value="SVD56008.1"/>
    <property type="molecule type" value="Genomic_DNA"/>
</dbReference>
<feature type="transmembrane region" description="Helical" evidence="1">
    <location>
        <begin position="43"/>
        <end position="66"/>
    </location>
</feature>
<accession>A0A382WD09</accession>
<proteinExistence type="predicted"/>
<organism evidence="2">
    <name type="scientific">marine metagenome</name>
    <dbReference type="NCBI Taxonomy" id="408172"/>
    <lineage>
        <taxon>unclassified sequences</taxon>
        <taxon>metagenomes</taxon>
        <taxon>ecological metagenomes</taxon>
    </lineage>
</organism>
<keyword evidence="1" id="KW-1133">Transmembrane helix</keyword>
<dbReference type="AlphaFoldDB" id="A0A382WD09"/>
<protein>
    <recommendedName>
        <fullName evidence="3">MFS transporter</fullName>
    </recommendedName>
</protein>
<feature type="transmembrane region" description="Helical" evidence="1">
    <location>
        <begin position="12"/>
        <end position="36"/>
    </location>
</feature>
<name>A0A382WD09_9ZZZZ</name>
<feature type="non-terminal residue" evidence="2">
    <location>
        <position position="71"/>
    </location>
</feature>
<sequence>MKDLLSNKNLNALIFSKSFFQFSFHIRVILFTWLAYEITQKDLWVGIVVGVGSSPISISTFFGSYISEKYN</sequence>
<gene>
    <name evidence="2" type="ORF">METZ01_LOCUS408862</name>
</gene>
<evidence type="ECO:0008006" key="3">
    <source>
        <dbReference type="Google" id="ProtNLM"/>
    </source>
</evidence>
<reference evidence="2" key="1">
    <citation type="submission" date="2018-05" db="EMBL/GenBank/DDBJ databases">
        <authorList>
            <person name="Lanie J.A."/>
            <person name="Ng W.-L."/>
            <person name="Kazmierczak K.M."/>
            <person name="Andrzejewski T.M."/>
            <person name="Davidsen T.M."/>
            <person name="Wayne K.J."/>
            <person name="Tettelin H."/>
            <person name="Glass J.I."/>
            <person name="Rusch D."/>
            <person name="Podicherti R."/>
            <person name="Tsui H.-C.T."/>
            <person name="Winkler M.E."/>
        </authorList>
    </citation>
    <scope>NUCLEOTIDE SEQUENCE</scope>
</reference>
<keyword evidence="1" id="KW-0812">Transmembrane</keyword>
<evidence type="ECO:0000256" key="1">
    <source>
        <dbReference type="SAM" id="Phobius"/>
    </source>
</evidence>
<keyword evidence="1" id="KW-0472">Membrane</keyword>
<evidence type="ECO:0000313" key="2">
    <source>
        <dbReference type="EMBL" id="SVD56008.1"/>
    </source>
</evidence>